<keyword evidence="2 9" id="KW-0378">Hydrolase</keyword>
<keyword evidence="4 9" id="KW-0067">ATP-binding</keyword>
<evidence type="ECO:0000256" key="3">
    <source>
        <dbReference type="ARBA" id="ARBA00022806"/>
    </source>
</evidence>
<evidence type="ECO:0000313" key="12">
    <source>
        <dbReference type="Proteomes" id="UP000028525"/>
    </source>
</evidence>
<dbReference type="Pfam" id="PF13361">
    <property type="entry name" value="UvrD_C"/>
    <property type="match status" value="2"/>
</dbReference>
<evidence type="ECO:0000256" key="7">
    <source>
        <dbReference type="ARBA" id="ARBA00034808"/>
    </source>
</evidence>
<keyword evidence="5" id="KW-0413">Isomerase</keyword>
<comment type="catalytic activity">
    <reaction evidence="6">
        <text>Couples ATP hydrolysis with the unwinding of duplex DNA by translocating in the 3'-5' direction.</text>
        <dbReference type="EC" id="5.6.2.4"/>
    </reaction>
</comment>
<keyword evidence="12" id="KW-1185">Reference proteome</keyword>
<protein>
    <recommendedName>
        <fullName evidence="7">DNA 3'-5' helicase</fullName>
        <ecNumber evidence="7">5.6.2.4</ecNumber>
    </recommendedName>
</protein>
<dbReference type="GO" id="GO:0003677">
    <property type="term" value="F:DNA binding"/>
    <property type="evidence" value="ECO:0007669"/>
    <property type="project" value="InterPro"/>
</dbReference>
<accession>A0A084JJZ4</accession>
<reference evidence="11 12" key="1">
    <citation type="submission" date="2014-07" db="EMBL/GenBank/DDBJ databases">
        <title>Draft genome of Clostridium celerecrescens 152B isolated from sediments associated with methane hydrate from Krishna Godavari basin.</title>
        <authorList>
            <person name="Honkalas V.S."/>
            <person name="Dabir A.P."/>
            <person name="Arora P."/>
            <person name="Dhakephalkar P.K."/>
        </authorList>
    </citation>
    <scope>NUCLEOTIDE SEQUENCE [LARGE SCALE GENOMIC DNA]</scope>
    <source>
        <strain evidence="11 12">152B</strain>
    </source>
</reference>
<dbReference type="AlphaFoldDB" id="A0A084JJZ4"/>
<dbReference type="Pfam" id="PF00580">
    <property type="entry name" value="UvrD-helicase"/>
    <property type="match status" value="1"/>
</dbReference>
<comment type="caution">
    <text evidence="11">The sequence shown here is derived from an EMBL/GenBank/DDBJ whole genome shotgun (WGS) entry which is preliminary data.</text>
</comment>
<dbReference type="Gene3D" id="3.40.50.300">
    <property type="entry name" value="P-loop containing nucleotide triphosphate hydrolases"/>
    <property type="match status" value="2"/>
</dbReference>
<dbReference type="InterPro" id="IPR027417">
    <property type="entry name" value="P-loop_NTPase"/>
</dbReference>
<dbReference type="PROSITE" id="PS51198">
    <property type="entry name" value="UVRD_HELICASE_ATP_BIND"/>
    <property type="match status" value="1"/>
</dbReference>
<dbReference type="EMBL" id="JPME01000018">
    <property type="protein sequence ID" value="KEZ89278.1"/>
    <property type="molecule type" value="Genomic_DNA"/>
</dbReference>
<evidence type="ECO:0000256" key="2">
    <source>
        <dbReference type="ARBA" id="ARBA00022801"/>
    </source>
</evidence>
<keyword evidence="3 9" id="KW-0347">Helicase</keyword>
<evidence type="ECO:0000256" key="4">
    <source>
        <dbReference type="ARBA" id="ARBA00022840"/>
    </source>
</evidence>
<dbReference type="InterPro" id="IPR014016">
    <property type="entry name" value="UvrD-like_ATP-bd"/>
</dbReference>
<dbReference type="GO" id="GO:0005524">
    <property type="term" value="F:ATP binding"/>
    <property type="evidence" value="ECO:0007669"/>
    <property type="project" value="UniProtKB-UniRule"/>
</dbReference>
<dbReference type="InterPro" id="IPR000212">
    <property type="entry name" value="DNA_helicase_UvrD/REP"/>
</dbReference>
<organism evidence="11 12">
    <name type="scientific">Lacrimispora celerecrescens</name>
    <dbReference type="NCBI Taxonomy" id="29354"/>
    <lineage>
        <taxon>Bacteria</taxon>
        <taxon>Bacillati</taxon>
        <taxon>Bacillota</taxon>
        <taxon>Clostridia</taxon>
        <taxon>Lachnospirales</taxon>
        <taxon>Lachnospiraceae</taxon>
        <taxon>Lacrimispora</taxon>
    </lineage>
</organism>
<gene>
    <name evidence="11" type="ORF">IO98_14915</name>
</gene>
<keyword evidence="1 9" id="KW-0547">Nucleotide-binding</keyword>
<sequence length="463" mass="53409">MQKEVLALPAKGHTVILGTAGSGKTTMALWRAIFLTNLPTHPNVLVVTFNMALVKYMRAMGNLNKKNLTIENYHKFARGYLDNLGKMPKWNGVVNPDDKEYYINEALEYYRCRFPEESTFRRPVSIFIDEISFIQKFGIETLEQYLDVERIGRASVNIKRENRKYFFAIYKEYMRLREQKQQSYDWDDMALYVYKELQNDIRKRRYDHVIVDEGQDFSPMMVKSLIAATNVNGSFTFLGDVAQQIYGSRLSWRDSGININDNGIWKFDVNYRNPAIISAFAKDIANSKYWEHNTDMISPTSVIAEGPKPVLIQFKTREKEVDWIIKMIRANVNISSNVIICRNRAIVDEFFKVLKRIGIFPTIIDRNQAGFGNIKGVCLSTFHAVKGLEFENVFVPYLSEGIFPDGEILENAVSKTTVLSDELKLLYVAATRSKYGLFMSYHQSLSRLFPEKSINYDSAEGDN</sequence>
<evidence type="ECO:0000256" key="9">
    <source>
        <dbReference type="PROSITE-ProRule" id="PRU00560"/>
    </source>
</evidence>
<evidence type="ECO:0000313" key="11">
    <source>
        <dbReference type="EMBL" id="KEZ89278.1"/>
    </source>
</evidence>
<evidence type="ECO:0000256" key="6">
    <source>
        <dbReference type="ARBA" id="ARBA00034617"/>
    </source>
</evidence>
<dbReference type="GO" id="GO:0043138">
    <property type="term" value="F:3'-5' DNA helicase activity"/>
    <property type="evidence" value="ECO:0007669"/>
    <property type="project" value="UniProtKB-EC"/>
</dbReference>
<dbReference type="InterPro" id="IPR014017">
    <property type="entry name" value="DNA_helicase_UvrD-like_C"/>
</dbReference>
<dbReference type="Proteomes" id="UP000028525">
    <property type="component" value="Unassembled WGS sequence"/>
</dbReference>
<dbReference type="STRING" id="29354.IO98_14915"/>
<dbReference type="GO" id="GO:0000725">
    <property type="term" value="P:recombinational repair"/>
    <property type="evidence" value="ECO:0007669"/>
    <property type="project" value="TreeGrafter"/>
</dbReference>
<dbReference type="PANTHER" id="PTHR11070">
    <property type="entry name" value="UVRD / RECB / PCRA DNA HELICASE FAMILY MEMBER"/>
    <property type="match status" value="1"/>
</dbReference>
<comment type="catalytic activity">
    <reaction evidence="8">
        <text>ATP + H2O = ADP + phosphate + H(+)</text>
        <dbReference type="Rhea" id="RHEA:13065"/>
        <dbReference type="ChEBI" id="CHEBI:15377"/>
        <dbReference type="ChEBI" id="CHEBI:15378"/>
        <dbReference type="ChEBI" id="CHEBI:30616"/>
        <dbReference type="ChEBI" id="CHEBI:43474"/>
        <dbReference type="ChEBI" id="CHEBI:456216"/>
        <dbReference type="EC" id="5.6.2.4"/>
    </reaction>
</comment>
<evidence type="ECO:0000256" key="8">
    <source>
        <dbReference type="ARBA" id="ARBA00048988"/>
    </source>
</evidence>
<feature type="domain" description="UvrD-like helicase ATP-binding" evidence="10">
    <location>
        <begin position="1"/>
        <end position="337"/>
    </location>
</feature>
<name>A0A084JJZ4_9FIRM</name>
<proteinExistence type="predicted"/>
<evidence type="ECO:0000256" key="1">
    <source>
        <dbReference type="ARBA" id="ARBA00022741"/>
    </source>
</evidence>
<feature type="binding site" evidence="9">
    <location>
        <begin position="18"/>
        <end position="25"/>
    </location>
    <ligand>
        <name>ATP</name>
        <dbReference type="ChEBI" id="CHEBI:30616"/>
    </ligand>
</feature>
<dbReference type="PANTHER" id="PTHR11070:SF3">
    <property type="entry name" value="DNA 3'-5' HELICASE"/>
    <property type="match status" value="1"/>
</dbReference>
<dbReference type="SUPFAM" id="SSF52540">
    <property type="entry name" value="P-loop containing nucleoside triphosphate hydrolases"/>
    <property type="match status" value="1"/>
</dbReference>
<dbReference type="EC" id="5.6.2.4" evidence="7"/>
<evidence type="ECO:0000256" key="5">
    <source>
        <dbReference type="ARBA" id="ARBA00023235"/>
    </source>
</evidence>
<dbReference type="GO" id="GO:0016887">
    <property type="term" value="F:ATP hydrolysis activity"/>
    <property type="evidence" value="ECO:0007669"/>
    <property type="project" value="RHEA"/>
</dbReference>
<evidence type="ECO:0000259" key="10">
    <source>
        <dbReference type="PROSITE" id="PS51198"/>
    </source>
</evidence>